<feature type="transmembrane region" description="Helical" evidence="7">
    <location>
        <begin position="265"/>
        <end position="286"/>
    </location>
</feature>
<comment type="caution">
    <text evidence="9">The sequence shown here is derived from an EMBL/GenBank/DDBJ whole genome shotgun (WGS) entry which is preliminary data.</text>
</comment>
<evidence type="ECO:0000256" key="4">
    <source>
        <dbReference type="ARBA" id="ARBA00022692"/>
    </source>
</evidence>
<keyword evidence="5 7" id="KW-1133">Transmembrane helix</keyword>
<evidence type="ECO:0000256" key="3">
    <source>
        <dbReference type="ARBA" id="ARBA00022475"/>
    </source>
</evidence>
<feature type="transmembrane region" description="Helical" evidence="7">
    <location>
        <begin position="132"/>
        <end position="149"/>
    </location>
</feature>
<evidence type="ECO:0000256" key="5">
    <source>
        <dbReference type="ARBA" id="ARBA00022989"/>
    </source>
</evidence>
<evidence type="ECO:0000259" key="8">
    <source>
        <dbReference type="PROSITE" id="PS50928"/>
    </source>
</evidence>
<evidence type="ECO:0000256" key="2">
    <source>
        <dbReference type="ARBA" id="ARBA00022448"/>
    </source>
</evidence>
<organism evidence="9 10">
    <name type="scientific">Congzhengia minquanensis</name>
    <dbReference type="NCBI Taxonomy" id="2763657"/>
    <lineage>
        <taxon>Bacteria</taxon>
        <taxon>Bacillati</taxon>
        <taxon>Bacillota</taxon>
        <taxon>Clostridia</taxon>
        <taxon>Eubacteriales</taxon>
        <taxon>Oscillospiraceae</taxon>
        <taxon>Congzhengia</taxon>
    </lineage>
</organism>
<dbReference type="PANTHER" id="PTHR30043:SF1">
    <property type="entry name" value="ABC TRANSPORT SYSTEM PERMEASE PROTEIN P69"/>
    <property type="match status" value="1"/>
</dbReference>
<dbReference type="GO" id="GO:0055085">
    <property type="term" value="P:transmembrane transport"/>
    <property type="evidence" value="ECO:0007669"/>
    <property type="project" value="InterPro"/>
</dbReference>
<gene>
    <name evidence="9" type="ORF">H8698_04410</name>
</gene>
<evidence type="ECO:0000256" key="1">
    <source>
        <dbReference type="ARBA" id="ARBA00004651"/>
    </source>
</evidence>
<reference evidence="9" key="1">
    <citation type="submission" date="2020-08" db="EMBL/GenBank/DDBJ databases">
        <title>Genome public.</title>
        <authorList>
            <person name="Liu C."/>
            <person name="Sun Q."/>
        </authorList>
    </citation>
    <scope>NUCLEOTIDE SEQUENCE</scope>
    <source>
        <strain evidence="9">H8</strain>
    </source>
</reference>
<sequence length="294" mass="31884">MTEMTGVLKQRGVAPPSSAACREEDGLLRDKKGHIRTKDPMRDRTLKYFLIIFAILGVASLFIMNLDWAQLWDGVMHIPEAVGKLAKIDFSALQITLTSLLESIGVTILATVYSMVGGMFLAVFLAKNLAPFRWLSVILSAVLTFLRAIPSIIWVLLVLICVGFGPSAGIIGICIFSTSFFARSFAQCFEEVPEETLEALHAMGAGRIKVFFSAVLPSAFTSILAWTSISFENNFGASAVLGTVGAGGIGYVISNCMTRYAYGQAVVAIVIVLAFTYIMELAFTAVKERNGKIK</sequence>
<accession>A0A926HYW2</accession>
<feature type="transmembrane region" description="Helical" evidence="7">
    <location>
        <begin position="210"/>
        <end position="229"/>
    </location>
</feature>
<evidence type="ECO:0000313" key="9">
    <source>
        <dbReference type="EMBL" id="MBC8540216.1"/>
    </source>
</evidence>
<feature type="transmembrane region" description="Helical" evidence="7">
    <location>
        <begin position="104"/>
        <end position="125"/>
    </location>
</feature>
<keyword evidence="4 7" id="KW-0812">Transmembrane</keyword>
<name>A0A926HYW2_9FIRM</name>
<keyword evidence="3" id="KW-1003">Cell membrane</keyword>
<dbReference type="Proteomes" id="UP000611762">
    <property type="component" value="Unassembled WGS sequence"/>
</dbReference>
<evidence type="ECO:0000313" key="10">
    <source>
        <dbReference type="Proteomes" id="UP000611762"/>
    </source>
</evidence>
<dbReference type="Gene3D" id="1.10.3720.10">
    <property type="entry name" value="MetI-like"/>
    <property type="match status" value="1"/>
</dbReference>
<keyword evidence="6 7" id="KW-0472">Membrane</keyword>
<dbReference type="PROSITE" id="PS50928">
    <property type="entry name" value="ABC_TM1"/>
    <property type="match status" value="1"/>
</dbReference>
<comment type="subcellular location">
    <subcellularLocation>
        <location evidence="1 7">Cell membrane</location>
        <topology evidence="1 7">Multi-pass membrane protein</topology>
    </subcellularLocation>
</comment>
<comment type="similarity">
    <text evidence="7">Belongs to the binding-protein-dependent transport system permease family.</text>
</comment>
<keyword evidence="10" id="KW-1185">Reference proteome</keyword>
<evidence type="ECO:0000256" key="7">
    <source>
        <dbReference type="RuleBase" id="RU363032"/>
    </source>
</evidence>
<feature type="domain" description="ABC transmembrane type-1" evidence="8">
    <location>
        <begin position="100"/>
        <end position="283"/>
    </location>
</feature>
<feature type="transmembrane region" description="Helical" evidence="7">
    <location>
        <begin position="46"/>
        <end position="66"/>
    </location>
</feature>
<feature type="transmembrane region" description="Helical" evidence="7">
    <location>
        <begin position="155"/>
        <end position="176"/>
    </location>
</feature>
<dbReference type="SUPFAM" id="SSF161098">
    <property type="entry name" value="MetI-like"/>
    <property type="match status" value="1"/>
</dbReference>
<dbReference type="EMBL" id="JACRSU010000001">
    <property type="protein sequence ID" value="MBC8540216.1"/>
    <property type="molecule type" value="Genomic_DNA"/>
</dbReference>
<dbReference type="Pfam" id="PF00528">
    <property type="entry name" value="BPD_transp_1"/>
    <property type="match status" value="1"/>
</dbReference>
<dbReference type="GO" id="GO:0005886">
    <property type="term" value="C:plasma membrane"/>
    <property type="evidence" value="ECO:0007669"/>
    <property type="project" value="UniProtKB-SubCell"/>
</dbReference>
<dbReference type="PANTHER" id="PTHR30043">
    <property type="entry name" value="PHOSPHONATES TRANSPORT SYSTEM PERMEASE PROTEIN"/>
    <property type="match status" value="1"/>
</dbReference>
<protein>
    <submittedName>
        <fullName evidence="9">ABC transporter permease subunit</fullName>
    </submittedName>
</protein>
<keyword evidence="2 7" id="KW-0813">Transport</keyword>
<dbReference type="RefSeq" id="WP_177462355.1">
    <property type="nucleotide sequence ID" value="NZ_JACRSU010000001.1"/>
</dbReference>
<dbReference type="InterPro" id="IPR035906">
    <property type="entry name" value="MetI-like_sf"/>
</dbReference>
<dbReference type="CDD" id="cd06261">
    <property type="entry name" value="TM_PBP2"/>
    <property type="match status" value="1"/>
</dbReference>
<dbReference type="AlphaFoldDB" id="A0A926HYW2"/>
<proteinExistence type="inferred from homology"/>
<feature type="transmembrane region" description="Helical" evidence="7">
    <location>
        <begin position="235"/>
        <end position="253"/>
    </location>
</feature>
<dbReference type="InterPro" id="IPR000515">
    <property type="entry name" value="MetI-like"/>
</dbReference>
<evidence type="ECO:0000256" key="6">
    <source>
        <dbReference type="ARBA" id="ARBA00023136"/>
    </source>
</evidence>